<comment type="catalytic activity">
    <reaction evidence="7 9">
        <text>a hydroperoxide + [thioredoxin]-dithiol = an alcohol + [thioredoxin]-disulfide + H2O</text>
        <dbReference type="Rhea" id="RHEA:62620"/>
        <dbReference type="Rhea" id="RHEA-COMP:10698"/>
        <dbReference type="Rhea" id="RHEA-COMP:10700"/>
        <dbReference type="ChEBI" id="CHEBI:15377"/>
        <dbReference type="ChEBI" id="CHEBI:29950"/>
        <dbReference type="ChEBI" id="CHEBI:30879"/>
        <dbReference type="ChEBI" id="CHEBI:35924"/>
        <dbReference type="ChEBI" id="CHEBI:50058"/>
        <dbReference type="EC" id="1.11.1.24"/>
    </reaction>
</comment>
<dbReference type="Proteomes" id="UP001174909">
    <property type="component" value="Unassembled WGS sequence"/>
</dbReference>
<keyword evidence="12" id="KW-1185">Reference proteome</keyword>
<dbReference type="InterPro" id="IPR037944">
    <property type="entry name" value="PRX5-like"/>
</dbReference>
<evidence type="ECO:0000256" key="4">
    <source>
        <dbReference type="ARBA" id="ARBA00022862"/>
    </source>
</evidence>
<reference evidence="11" key="1">
    <citation type="submission" date="2023-03" db="EMBL/GenBank/DDBJ databases">
        <authorList>
            <person name="Steffen K."/>
            <person name="Cardenas P."/>
        </authorList>
    </citation>
    <scope>NUCLEOTIDE SEQUENCE</scope>
</reference>
<dbReference type="GO" id="GO:0042744">
    <property type="term" value="P:hydrogen peroxide catabolic process"/>
    <property type="evidence" value="ECO:0007669"/>
    <property type="project" value="TreeGrafter"/>
</dbReference>
<evidence type="ECO:0000256" key="7">
    <source>
        <dbReference type="ARBA" id="ARBA00049091"/>
    </source>
</evidence>
<dbReference type="Pfam" id="PF08534">
    <property type="entry name" value="Redoxin"/>
    <property type="match status" value="1"/>
</dbReference>
<accession>A0AA35TLF9</accession>
<feature type="domain" description="Thioredoxin" evidence="10">
    <location>
        <begin position="20"/>
        <end position="176"/>
    </location>
</feature>
<keyword evidence="5 9" id="KW-0560">Oxidoreductase</keyword>
<dbReference type="InterPro" id="IPR036249">
    <property type="entry name" value="Thioredoxin-like_sf"/>
</dbReference>
<dbReference type="PANTHER" id="PTHR10430">
    <property type="entry name" value="PEROXIREDOXIN"/>
    <property type="match status" value="1"/>
</dbReference>
<dbReference type="Gene3D" id="3.40.30.10">
    <property type="entry name" value="Glutaredoxin"/>
    <property type="match status" value="1"/>
</dbReference>
<keyword evidence="6 9" id="KW-0676">Redox-active center</keyword>
<gene>
    <name evidence="11" type="ORF">GBAR_LOCUS27595</name>
</gene>
<evidence type="ECO:0000259" key="10">
    <source>
        <dbReference type="PROSITE" id="PS51352"/>
    </source>
</evidence>
<dbReference type="GO" id="GO:0034599">
    <property type="term" value="P:cellular response to oxidative stress"/>
    <property type="evidence" value="ECO:0007669"/>
    <property type="project" value="InterPro"/>
</dbReference>
<dbReference type="PANTHER" id="PTHR10430:SF16">
    <property type="entry name" value="PEROXIREDOXIN-5, MITOCHONDRIAL"/>
    <property type="match status" value="1"/>
</dbReference>
<evidence type="ECO:0000256" key="1">
    <source>
        <dbReference type="ARBA" id="ARBA00003330"/>
    </source>
</evidence>
<name>A0AA35TLF9_GEOBA</name>
<sequence length="176" mass="18662">MLRHVSRRGISVAATLRMPIKVGDTLPSLEVQEGTPATTVNVKDLFASKKGILFGVPGAFTPGCTKTHLPGYVQDWEKLKAKGVEVVACVSVNDVFVMAAWGEARGADGKVRMLADHNGAYTKALDLEFDAVGALGSVRCKRFSAVVEDSVVKVINVEPDGAGLTCSLSNALFDQL</sequence>
<comment type="caution">
    <text evidence="11">The sequence shown here is derived from an EMBL/GenBank/DDBJ whole genome shotgun (WGS) entry which is preliminary data.</text>
</comment>
<comment type="function">
    <text evidence="1">Thiol-specific peroxidase that catalyzes the reduction of hydrogen peroxide and organic hydroperoxides to water and alcohols, respectively. Plays a role in cell protection against oxidative stress by detoxifying peroxides and as sensor of hydrogen peroxide-mediated signaling events.</text>
</comment>
<evidence type="ECO:0000256" key="9">
    <source>
        <dbReference type="RuleBase" id="RU366011"/>
    </source>
</evidence>
<dbReference type="GO" id="GO:0005739">
    <property type="term" value="C:mitochondrion"/>
    <property type="evidence" value="ECO:0007669"/>
    <property type="project" value="TreeGrafter"/>
</dbReference>
<evidence type="ECO:0000256" key="3">
    <source>
        <dbReference type="ARBA" id="ARBA00022559"/>
    </source>
</evidence>
<dbReference type="AlphaFoldDB" id="A0AA35TLF9"/>
<dbReference type="GO" id="GO:0005777">
    <property type="term" value="C:peroxisome"/>
    <property type="evidence" value="ECO:0007669"/>
    <property type="project" value="TreeGrafter"/>
</dbReference>
<evidence type="ECO:0000256" key="5">
    <source>
        <dbReference type="ARBA" id="ARBA00023002"/>
    </source>
</evidence>
<dbReference type="EMBL" id="CASHTH010003836">
    <property type="protein sequence ID" value="CAI8050189.1"/>
    <property type="molecule type" value="Genomic_DNA"/>
</dbReference>
<protein>
    <recommendedName>
        <fullName evidence="9">Peroxiredoxin-5</fullName>
        <ecNumber evidence="9">1.11.1.24</ecNumber>
    </recommendedName>
</protein>
<dbReference type="CDD" id="cd03013">
    <property type="entry name" value="PRX5_like"/>
    <property type="match status" value="1"/>
</dbReference>
<comment type="similarity">
    <text evidence="2 9">Belongs to the peroxiredoxin family. Prx5 subfamily.</text>
</comment>
<evidence type="ECO:0000256" key="8">
    <source>
        <dbReference type="PIRSR" id="PIRSR637944-1"/>
    </source>
</evidence>
<evidence type="ECO:0000313" key="12">
    <source>
        <dbReference type="Proteomes" id="UP001174909"/>
    </source>
</evidence>
<evidence type="ECO:0000256" key="2">
    <source>
        <dbReference type="ARBA" id="ARBA00010505"/>
    </source>
</evidence>
<keyword evidence="3 9" id="KW-0575">Peroxidase</keyword>
<dbReference type="GO" id="GO:0008379">
    <property type="term" value="F:thioredoxin peroxidase activity"/>
    <property type="evidence" value="ECO:0007669"/>
    <property type="project" value="InterPro"/>
</dbReference>
<dbReference type="FunFam" id="3.40.30.10:FF:000020">
    <property type="entry name" value="Peroxiredoxin"/>
    <property type="match status" value="1"/>
</dbReference>
<dbReference type="GO" id="GO:0045454">
    <property type="term" value="P:cell redox homeostasis"/>
    <property type="evidence" value="ECO:0007669"/>
    <property type="project" value="TreeGrafter"/>
</dbReference>
<evidence type="ECO:0000313" key="11">
    <source>
        <dbReference type="EMBL" id="CAI8050189.1"/>
    </source>
</evidence>
<dbReference type="InterPro" id="IPR013766">
    <property type="entry name" value="Thioredoxin_domain"/>
</dbReference>
<dbReference type="InterPro" id="IPR013740">
    <property type="entry name" value="Redoxin"/>
</dbReference>
<dbReference type="SUPFAM" id="SSF52833">
    <property type="entry name" value="Thioredoxin-like"/>
    <property type="match status" value="1"/>
</dbReference>
<organism evidence="11 12">
    <name type="scientific">Geodia barretti</name>
    <name type="common">Barrett's horny sponge</name>
    <dbReference type="NCBI Taxonomy" id="519541"/>
    <lineage>
        <taxon>Eukaryota</taxon>
        <taxon>Metazoa</taxon>
        <taxon>Porifera</taxon>
        <taxon>Demospongiae</taxon>
        <taxon>Heteroscleromorpha</taxon>
        <taxon>Tetractinellida</taxon>
        <taxon>Astrophorina</taxon>
        <taxon>Geodiidae</taxon>
        <taxon>Geodia</taxon>
    </lineage>
</organism>
<keyword evidence="4 9" id="KW-0049">Antioxidant</keyword>
<proteinExistence type="inferred from homology"/>
<dbReference type="EC" id="1.11.1.24" evidence="9"/>
<dbReference type="PROSITE" id="PS51352">
    <property type="entry name" value="THIOREDOXIN_2"/>
    <property type="match status" value="1"/>
</dbReference>
<feature type="active site" description="Cysteine sulfenic acid (-SOH) intermediate" evidence="8">
    <location>
        <position position="64"/>
    </location>
</feature>
<evidence type="ECO:0000256" key="6">
    <source>
        <dbReference type="ARBA" id="ARBA00023284"/>
    </source>
</evidence>